<dbReference type="InterPro" id="IPR036102">
    <property type="entry name" value="OsmC/Ohrsf"/>
</dbReference>
<evidence type="ECO:0000313" key="1">
    <source>
        <dbReference type="EMBL" id="GBG04437.1"/>
    </source>
</evidence>
<protein>
    <recommendedName>
        <fullName evidence="3">OsmC-like protein</fullName>
    </recommendedName>
</protein>
<reference evidence="2" key="1">
    <citation type="submission" date="2018-03" db="EMBL/GenBank/DDBJ databases">
        <title>New taxa in the Lactobacillus gasseri group.</title>
        <authorList>
            <person name="Tanizawa Y."/>
            <person name="Tohno M."/>
            <person name="Endo A."/>
            <person name="Arita M."/>
        </authorList>
    </citation>
    <scope>NUCLEOTIDE SEQUENCE [LARGE SCALE GENOMIC DNA]</scope>
    <source>
        <strain evidence="2">DSM 24759</strain>
    </source>
</reference>
<dbReference type="Pfam" id="PF02566">
    <property type="entry name" value="OsmC"/>
    <property type="match status" value="1"/>
</dbReference>
<dbReference type="EMBL" id="BFBY01000002">
    <property type="protein sequence ID" value="GBG04437.1"/>
    <property type="molecule type" value="Genomic_DNA"/>
</dbReference>
<organism evidence="1 2">
    <name type="scientific">Lactobacillus rodentium</name>
    <dbReference type="NCBI Taxonomy" id="947835"/>
    <lineage>
        <taxon>Bacteria</taxon>
        <taxon>Bacillati</taxon>
        <taxon>Bacillota</taxon>
        <taxon>Bacilli</taxon>
        <taxon>Lactobacillales</taxon>
        <taxon>Lactobacillaceae</taxon>
        <taxon>Lactobacillus</taxon>
    </lineage>
</organism>
<dbReference type="InterPro" id="IPR003718">
    <property type="entry name" value="OsmC/Ohr_fam"/>
</dbReference>
<dbReference type="OrthoDB" id="1433018at2"/>
<comment type="caution">
    <text evidence="1">The sequence shown here is derived from an EMBL/GenBank/DDBJ whole genome shotgun (WGS) entry which is preliminary data.</text>
</comment>
<proteinExistence type="predicted"/>
<dbReference type="Proteomes" id="UP000257317">
    <property type="component" value="Unassembled WGS sequence"/>
</dbReference>
<name>A0A2Z6TNW5_9LACO</name>
<accession>A0A2Z6TNW5</accession>
<sequence length="132" mass="14762">MSEYFVNSEYSGEPWAIENATQSYTFLADEGKGQGPNPVEYLTGAVNSCLSISAAMLIAHRKLDIKNFKIHNTAHTRKLEHGMSDVASMDLHITFDSQASQEQEDAFIKRLFEVSTVYQTVAKAVKMNIKIN</sequence>
<keyword evidence="2" id="KW-1185">Reference proteome</keyword>
<evidence type="ECO:0008006" key="3">
    <source>
        <dbReference type="Google" id="ProtNLM"/>
    </source>
</evidence>
<evidence type="ECO:0000313" key="2">
    <source>
        <dbReference type="Proteomes" id="UP000257317"/>
    </source>
</evidence>
<dbReference type="InterPro" id="IPR015946">
    <property type="entry name" value="KH_dom-like_a/b"/>
</dbReference>
<dbReference type="SUPFAM" id="SSF82784">
    <property type="entry name" value="OsmC-like"/>
    <property type="match status" value="1"/>
</dbReference>
<dbReference type="AlphaFoldDB" id="A0A2Z6TNW5"/>
<dbReference type="Gene3D" id="3.30.300.20">
    <property type="match status" value="1"/>
</dbReference>
<dbReference type="RefSeq" id="WP_117117785.1">
    <property type="nucleotide sequence ID" value="NZ_BFBY01000002.1"/>
</dbReference>
<gene>
    <name evidence="1" type="ORF">LrDSM24759_03510</name>
</gene>